<name>A0A835C407_9POAL</name>
<accession>A0A835C407</accession>
<comment type="caution">
    <text evidence="2">The sequence shown here is derived from an EMBL/GenBank/DDBJ whole genome shotgun (WGS) entry which is preliminary data.</text>
</comment>
<dbReference type="Pfam" id="PF13456">
    <property type="entry name" value="RVT_3"/>
    <property type="match status" value="1"/>
</dbReference>
<organism evidence="2 3">
    <name type="scientific">Digitaria exilis</name>
    <dbReference type="NCBI Taxonomy" id="1010633"/>
    <lineage>
        <taxon>Eukaryota</taxon>
        <taxon>Viridiplantae</taxon>
        <taxon>Streptophyta</taxon>
        <taxon>Embryophyta</taxon>
        <taxon>Tracheophyta</taxon>
        <taxon>Spermatophyta</taxon>
        <taxon>Magnoliopsida</taxon>
        <taxon>Liliopsida</taxon>
        <taxon>Poales</taxon>
        <taxon>Poaceae</taxon>
        <taxon>PACMAD clade</taxon>
        <taxon>Panicoideae</taxon>
        <taxon>Panicodae</taxon>
        <taxon>Paniceae</taxon>
        <taxon>Anthephorinae</taxon>
        <taxon>Digitaria</taxon>
    </lineage>
</organism>
<protein>
    <recommendedName>
        <fullName evidence="1">RNase H type-1 domain-containing protein</fullName>
    </recommendedName>
</protein>
<dbReference type="Gene3D" id="3.30.420.10">
    <property type="entry name" value="Ribonuclease H-like superfamily/Ribonuclease H"/>
    <property type="match status" value="1"/>
</dbReference>
<dbReference type="InterPro" id="IPR052929">
    <property type="entry name" value="RNase_H-like_EbsB-rel"/>
</dbReference>
<reference evidence="2" key="1">
    <citation type="submission" date="2020-07" db="EMBL/GenBank/DDBJ databases">
        <title>Genome sequence and genetic diversity analysis of an under-domesticated orphan crop, white fonio (Digitaria exilis).</title>
        <authorList>
            <person name="Bennetzen J.L."/>
            <person name="Chen S."/>
            <person name="Ma X."/>
            <person name="Wang X."/>
            <person name="Yssel A.E.J."/>
            <person name="Chaluvadi S.R."/>
            <person name="Johnson M."/>
            <person name="Gangashetty P."/>
            <person name="Hamidou F."/>
            <person name="Sanogo M.D."/>
            <person name="Zwaenepoel A."/>
            <person name="Wallace J."/>
            <person name="Van De Peer Y."/>
            <person name="Van Deynze A."/>
        </authorList>
    </citation>
    <scope>NUCLEOTIDE SEQUENCE</scope>
    <source>
        <tissue evidence="2">Leaves</tissue>
    </source>
</reference>
<dbReference type="InterPro" id="IPR036397">
    <property type="entry name" value="RNaseH_sf"/>
</dbReference>
<dbReference type="InterPro" id="IPR044730">
    <property type="entry name" value="RNase_H-like_dom_plant"/>
</dbReference>
<dbReference type="AlphaFoldDB" id="A0A835C407"/>
<gene>
    <name evidence="2" type="ORF">HU200_022827</name>
</gene>
<proteinExistence type="predicted"/>
<sequence>MWACIDAEIISSQLYTDGAFVAEDFTGATGAVVRRADGSFVAASSRRINSASSVLMTEAEALRNGIWLIPQGTLDKVVVETDSQELVALWRSRQNNRYSVGHVRRTANNAAHLCARNALGSAGLMLCSVEGDKKYFFFPGMRVM</sequence>
<dbReference type="SUPFAM" id="SSF53098">
    <property type="entry name" value="Ribonuclease H-like"/>
    <property type="match status" value="1"/>
</dbReference>
<dbReference type="EMBL" id="JACEFO010001679">
    <property type="protein sequence ID" value="KAF8721883.1"/>
    <property type="molecule type" value="Genomic_DNA"/>
</dbReference>
<feature type="domain" description="RNase H type-1" evidence="1">
    <location>
        <begin position="16"/>
        <end position="96"/>
    </location>
</feature>
<dbReference type="GO" id="GO:0003676">
    <property type="term" value="F:nucleic acid binding"/>
    <property type="evidence" value="ECO:0007669"/>
    <property type="project" value="InterPro"/>
</dbReference>
<dbReference type="PANTHER" id="PTHR47074">
    <property type="entry name" value="BNAC02G40300D PROTEIN"/>
    <property type="match status" value="1"/>
</dbReference>
<dbReference type="GO" id="GO:0004523">
    <property type="term" value="F:RNA-DNA hybrid ribonuclease activity"/>
    <property type="evidence" value="ECO:0007669"/>
    <property type="project" value="InterPro"/>
</dbReference>
<dbReference type="OrthoDB" id="694800at2759"/>
<evidence type="ECO:0000313" key="2">
    <source>
        <dbReference type="EMBL" id="KAF8721883.1"/>
    </source>
</evidence>
<dbReference type="Proteomes" id="UP000636709">
    <property type="component" value="Unassembled WGS sequence"/>
</dbReference>
<keyword evidence="3" id="KW-1185">Reference proteome</keyword>
<dbReference type="InterPro" id="IPR002156">
    <property type="entry name" value="RNaseH_domain"/>
</dbReference>
<evidence type="ECO:0000259" key="1">
    <source>
        <dbReference type="Pfam" id="PF13456"/>
    </source>
</evidence>
<dbReference type="CDD" id="cd06222">
    <property type="entry name" value="RNase_H_like"/>
    <property type="match status" value="1"/>
</dbReference>
<dbReference type="PANTHER" id="PTHR47074:SF11">
    <property type="entry name" value="REVERSE TRANSCRIPTASE-LIKE PROTEIN"/>
    <property type="match status" value="1"/>
</dbReference>
<evidence type="ECO:0000313" key="3">
    <source>
        <dbReference type="Proteomes" id="UP000636709"/>
    </source>
</evidence>
<dbReference type="InterPro" id="IPR012337">
    <property type="entry name" value="RNaseH-like_sf"/>
</dbReference>